<dbReference type="GO" id="GO:0005615">
    <property type="term" value="C:extracellular space"/>
    <property type="evidence" value="ECO:0007669"/>
    <property type="project" value="TreeGrafter"/>
</dbReference>
<dbReference type="SMART" id="SM00082">
    <property type="entry name" value="LRRCT"/>
    <property type="match status" value="1"/>
</dbReference>
<dbReference type="InterPro" id="IPR050328">
    <property type="entry name" value="Dev_Immune_Receptor"/>
</dbReference>
<dbReference type="InterPro" id="IPR000483">
    <property type="entry name" value="Cys-rich_flank_reg_C"/>
</dbReference>
<evidence type="ECO:0000256" key="4">
    <source>
        <dbReference type="SAM" id="Phobius"/>
    </source>
</evidence>
<evidence type="ECO:0000256" key="1">
    <source>
        <dbReference type="ARBA" id="ARBA00022614"/>
    </source>
</evidence>
<dbReference type="EnsemblMetazoa" id="XM_022795957">
    <property type="protein sequence ID" value="XP_022651692"/>
    <property type="gene ID" value="LOC111246413"/>
</dbReference>
<dbReference type="EnsemblMetazoa" id="XM_022795963">
    <property type="protein sequence ID" value="XP_022651698"/>
    <property type="gene ID" value="LOC111246413"/>
</dbReference>
<dbReference type="RefSeq" id="XP_022651699.1">
    <property type="nucleotide sequence ID" value="XM_022795964.1"/>
</dbReference>
<dbReference type="RefSeq" id="XP_022651693.1">
    <property type="nucleotide sequence ID" value="XM_022795958.1"/>
</dbReference>
<evidence type="ECO:0000259" key="5">
    <source>
        <dbReference type="SMART" id="SM00082"/>
    </source>
</evidence>
<dbReference type="Gene3D" id="3.80.10.10">
    <property type="entry name" value="Ribonuclease Inhibitor"/>
    <property type="match status" value="2"/>
</dbReference>
<dbReference type="OMA" id="CRRYYQY"/>
<dbReference type="PROSITE" id="PS51450">
    <property type="entry name" value="LRR"/>
    <property type="match status" value="2"/>
</dbReference>
<keyword evidence="2" id="KW-0732">Signal</keyword>
<dbReference type="EnsemblMetazoa" id="XM_022795958">
    <property type="protein sequence ID" value="XP_022651693"/>
    <property type="gene ID" value="LOC111246413"/>
</dbReference>
<dbReference type="InterPro" id="IPR003591">
    <property type="entry name" value="Leu-rich_rpt_typical-subtyp"/>
</dbReference>
<evidence type="ECO:0000313" key="7">
    <source>
        <dbReference type="Proteomes" id="UP000594260"/>
    </source>
</evidence>
<dbReference type="KEGG" id="vde:111246413"/>
<dbReference type="EnsemblMetazoa" id="XM_022795960">
    <property type="protein sequence ID" value="XP_022651695"/>
    <property type="gene ID" value="LOC111246413"/>
</dbReference>
<keyword evidence="3" id="KW-0677">Repeat</keyword>
<dbReference type="RefSeq" id="XP_022651698.1">
    <property type="nucleotide sequence ID" value="XM_022795963.1"/>
</dbReference>
<reference evidence="6" key="1">
    <citation type="submission" date="2021-01" db="UniProtKB">
        <authorList>
            <consortium name="EnsemblMetazoa"/>
        </authorList>
    </citation>
    <scope>IDENTIFICATION</scope>
</reference>
<accession>A0A7M7JGA9</accession>
<proteinExistence type="predicted"/>
<keyword evidence="4" id="KW-1133">Transmembrane helix</keyword>
<keyword evidence="4" id="KW-0812">Transmembrane</keyword>
<name>A0A7M7JGA9_VARDE</name>
<dbReference type="RefSeq" id="XP_022651696.1">
    <property type="nucleotide sequence ID" value="XM_022795961.1"/>
</dbReference>
<dbReference type="EnsemblMetazoa" id="XM_022795962">
    <property type="protein sequence ID" value="XP_022651697"/>
    <property type="gene ID" value="LOC111246413"/>
</dbReference>
<dbReference type="RefSeq" id="XP_022651697.1">
    <property type="nucleotide sequence ID" value="XM_022795962.1"/>
</dbReference>
<feature type="transmembrane region" description="Helical" evidence="4">
    <location>
        <begin position="457"/>
        <end position="482"/>
    </location>
</feature>
<dbReference type="InParanoid" id="A0A7M7JGA9"/>
<dbReference type="RefSeq" id="XP_022651695.1">
    <property type="nucleotide sequence ID" value="XM_022795960.1"/>
</dbReference>
<sequence>MRAILMSRWRPPDGFPVDVCRPLAQRRWQLIVLFTTILGIASSASNSPLKLPCPPYTQDGDIVVDCSDQEFDYVPHVLNPGLVQLKLVNSRIKSVSNIDVYVRMRHLDLTRNFLTALGEPLSNLHNLSVVIVRENKFTSLRRSDLAGLRSLTRLDIAKNHITSIEKQTFINSSLVELDLSENSLSELSQGSLQGLTKLQRLNLKDNKFITVPTSLTKLRLLNYLDLSFNSFGDIPAGVLPDVKTLRLERCDLSNTSFLYNSSATFLDISSNRFSTIPRPLPAKLETLIFDANPIQILTARSLSHVPNLSNLSISSSQELRSIHADTFAGNSDIREIRLESNVNLKVLDSKMFRSLGKLQIISFRESGLRSIDAGFMSWYLLKRVDFRDNPFKCDCSLSWLRDLTIEYLNSTGKPANERPGPLDNETIHISCAEPTKFTGRKLYELPAIAFECGMSSLFLSVIVPLVILALLVSVGIITFLYWRHHRLPAWLPCLRSKDKTAPVHNGSTKHQYLEKTYMVPGDDYDGIYHLQRNAPVRLIPVTEL</sequence>
<dbReference type="PANTHER" id="PTHR24373:SF387">
    <property type="entry name" value="LEUCINE-RICH REPEATS AND IMMUNOGLOBULIN-LIKE DOMAINS PROTEIN SMA-10"/>
    <property type="match status" value="1"/>
</dbReference>
<evidence type="ECO:0000313" key="6">
    <source>
        <dbReference type="EnsemblMetazoa" id="XP_022651698"/>
    </source>
</evidence>
<dbReference type="EnsemblMetazoa" id="XM_022795961">
    <property type="protein sequence ID" value="XP_022651696"/>
    <property type="gene ID" value="LOC111246413"/>
</dbReference>
<feature type="domain" description="LRRCT" evidence="5">
    <location>
        <begin position="389"/>
        <end position="453"/>
    </location>
</feature>
<dbReference type="InterPro" id="IPR032675">
    <property type="entry name" value="LRR_dom_sf"/>
</dbReference>
<dbReference type="EnsemblMetazoa" id="XM_022795966">
    <property type="protein sequence ID" value="XP_022651701"/>
    <property type="gene ID" value="LOC111246413"/>
</dbReference>
<evidence type="ECO:0000256" key="3">
    <source>
        <dbReference type="ARBA" id="ARBA00022737"/>
    </source>
</evidence>
<keyword evidence="1" id="KW-0433">Leucine-rich repeat</keyword>
<dbReference type="InterPro" id="IPR001611">
    <property type="entry name" value="Leu-rich_rpt"/>
</dbReference>
<dbReference type="RefSeq" id="XP_022651701.1">
    <property type="nucleotide sequence ID" value="XM_022795966.1"/>
</dbReference>
<dbReference type="OrthoDB" id="635273at2759"/>
<dbReference type="SUPFAM" id="SSF52058">
    <property type="entry name" value="L domain-like"/>
    <property type="match status" value="1"/>
</dbReference>
<dbReference type="EnsemblMetazoa" id="XM_022795964">
    <property type="protein sequence ID" value="XP_022651699"/>
    <property type="gene ID" value="LOC111246413"/>
</dbReference>
<dbReference type="SMART" id="SM00369">
    <property type="entry name" value="LRR_TYP"/>
    <property type="match status" value="6"/>
</dbReference>
<dbReference type="RefSeq" id="XP_022651700.1">
    <property type="nucleotide sequence ID" value="XM_022795965.1"/>
</dbReference>
<dbReference type="Pfam" id="PF13855">
    <property type="entry name" value="LRR_8"/>
    <property type="match status" value="2"/>
</dbReference>
<dbReference type="Proteomes" id="UP000594260">
    <property type="component" value="Unplaced"/>
</dbReference>
<dbReference type="AlphaFoldDB" id="A0A7M7JGA9"/>
<organism evidence="6 7">
    <name type="scientific">Varroa destructor</name>
    <name type="common">Honeybee mite</name>
    <dbReference type="NCBI Taxonomy" id="109461"/>
    <lineage>
        <taxon>Eukaryota</taxon>
        <taxon>Metazoa</taxon>
        <taxon>Ecdysozoa</taxon>
        <taxon>Arthropoda</taxon>
        <taxon>Chelicerata</taxon>
        <taxon>Arachnida</taxon>
        <taxon>Acari</taxon>
        <taxon>Parasitiformes</taxon>
        <taxon>Mesostigmata</taxon>
        <taxon>Gamasina</taxon>
        <taxon>Dermanyssoidea</taxon>
        <taxon>Varroidae</taxon>
        <taxon>Varroa</taxon>
    </lineage>
</organism>
<protein>
    <recommendedName>
        <fullName evidence="5">LRRCT domain-containing protein</fullName>
    </recommendedName>
</protein>
<dbReference type="PANTHER" id="PTHR24373">
    <property type="entry name" value="SLIT RELATED LEUCINE-RICH REPEAT NEURONAL PROTEIN"/>
    <property type="match status" value="1"/>
</dbReference>
<dbReference type="GeneID" id="111246413"/>
<dbReference type="EnsemblMetazoa" id="XM_022795965">
    <property type="protein sequence ID" value="XP_022651700"/>
    <property type="gene ID" value="LOC111246413"/>
</dbReference>
<keyword evidence="4" id="KW-0472">Membrane</keyword>
<evidence type="ECO:0000256" key="2">
    <source>
        <dbReference type="ARBA" id="ARBA00022729"/>
    </source>
</evidence>
<dbReference type="GO" id="GO:0031012">
    <property type="term" value="C:extracellular matrix"/>
    <property type="evidence" value="ECO:0007669"/>
    <property type="project" value="TreeGrafter"/>
</dbReference>
<dbReference type="RefSeq" id="XP_022651692.1">
    <property type="nucleotide sequence ID" value="XM_022795957.1"/>
</dbReference>
<keyword evidence="7" id="KW-1185">Reference proteome</keyword>